<keyword evidence="5" id="KW-0653">Protein transport</keyword>
<proteinExistence type="inferred from homology"/>
<dbReference type="GO" id="GO:0065002">
    <property type="term" value="P:intracellular protein transmembrane transport"/>
    <property type="evidence" value="ECO:0007669"/>
    <property type="project" value="TreeGrafter"/>
</dbReference>
<comment type="caution">
    <text evidence="5">Lacks conserved residue(s) required for the propagation of feature annotation.</text>
</comment>
<dbReference type="GO" id="GO:0043953">
    <property type="term" value="P:protein transport by the Tat complex"/>
    <property type="evidence" value="ECO:0007669"/>
    <property type="project" value="UniProtKB-UniRule"/>
</dbReference>
<keyword evidence="5" id="KW-0811">Translocation</keyword>
<evidence type="ECO:0000256" key="4">
    <source>
        <dbReference type="ARBA" id="ARBA00023136"/>
    </source>
</evidence>
<comment type="subcellular location">
    <subcellularLocation>
        <location evidence="5">Cell membrane</location>
        <topology evidence="5">Multi-pass membrane protein</topology>
    </subcellularLocation>
    <subcellularLocation>
        <location evidence="1">Membrane</location>
        <topology evidence="1">Multi-pass membrane protein</topology>
    </subcellularLocation>
</comment>
<keyword evidence="4 5" id="KW-0472">Membrane</keyword>
<feature type="transmembrane region" description="Helical" evidence="5">
    <location>
        <begin position="152"/>
        <end position="178"/>
    </location>
</feature>
<keyword evidence="5" id="KW-1003">Cell membrane</keyword>
<dbReference type="PANTHER" id="PTHR30371">
    <property type="entry name" value="SEC-INDEPENDENT PROTEIN TRANSLOCASE PROTEIN TATC"/>
    <property type="match status" value="1"/>
</dbReference>
<dbReference type="PANTHER" id="PTHR30371:SF0">
    <property type="entry name" value="SEC-INDEPENDENT PROTEIN TRANSLOCASE PROTEIN TATC, CHLOROPLASTIC-RELATED"/>
    <property type="match status" value="1"/>
</dbReference>
<name>A0A833JEJ9_9BACT</name>
<reference evidence="6 7" key="1">
    <citation type="submission" date="2019-10" db="EMBL/GenBank/DDBJ databases">
        <title>New genus of Silvanigrellaceae.</title>
        <authorList>
            <person name="Pitt A."/>
            <person name="Hahn M.W."/>
        </authorList>
    </citation>
    <scope>NUCLEOTIDE SEQUENCE [LARGE SCALE GENOMIC DNA]</scope>
    <source>
        <strain evidence="6 7">33A1-SZDP</strain>
    </source>
</reference>
<keyword evidence="3 5" id="KW-1133">Transmembrane helix</keyword>
<comment type="subunit">
    <text evidence="5">Forms a complex with TatA.</text>
</comment>
<sequence length="296" mass="33621">MAGGKVAMASTGFRPIQYISSAFNAALQRKAKREQEVSGNKNEQMTLFEHIQDLRKHALRGTIWLIAFSGISFIFMEHIIFFLKRPYDSFLLHAQNLGIQQNLSSIGIFEVMTMNFKICFLVGFVTSLPFLVREMWKFISPALYAKERNLALFSLTSSVILFYSGMCFGFFLIIPYFFKEALSWSSKYASIMITYDSYFSSLITLMLIFAAVFEVPVFLSLLGLAGILPSEALIRNRKIAFLACFIIGAILSPPEVISQCLVALPMYFMVEVSIFIIKKIEKSRQQNIIRESSNIS</sequence>
<keyword evidence="2 5" id="KW-0812">Transmembrane</keyword>
<comment type="caution">
    <text evidence="6">The sequence shown here is derived from an EMBL/GenBank/DDBJ whole genome shotgun (WGS) entry which is preliminary data.</text>
</comment>
<comment type="function">
    <text evidence="5">Part of the twin-arginine translocation (Tat) system that transports large folded proteins containing a characteristic twin-arginine motif in their signal peptide across membranes.</text>
</comment>
<dbReference type="NCBIfam" id="TIGR00945">
    <property type="entry name" value="tatC"/>
    <property type="match status" value="1"/>
</dbReference>
<dbReference type="GO" id="GO:0033281">
    <property type="term" value="C:TAT protein transport complex"/>
    <property type="evidence" value="ECO:0007669"/>
    <property type="project" value="UniProtKB-UniRule"/>
</dbReference>
<feature type="transmembrane region" description="Helical" evidence="5">
    <location>
        <begin position="239"/>
        <end position="256"/>
    </location>
</feature>
<keyword evidence="5" id="KW-0813">Transport</keyword>
<dbReference type="HAMAP" id="MF_00902">
    <property type="entry name" value="TatC"/>
    <property type="match status" value="1"/>
</dbReference>
<feature type="transmembrane region" description="Helical" evidence="5">
    <location>
        <begin position="63"/>
        <end position="83"/>
    </location>
</feature>
<evidence type="ECO:0000256" key="5">
    <source>
        <dbReference type="HAMAP-Rule" id="MF_00902"/>
    </source>
</evidence>
<evidence type="ECO:0000313" key="7">
    <source>
        <dbReference type="Proteomes" id="UP000442694"/>
    </source>
</evidence>
<protein>
    <recommendedName>
        <fullName evidence="5">Sec-independent protein translocase protein TatC</fullName>
    </recommendedName>
</protein>
<dbReference type="InterPro" id="IPR002033">
    <property type="entry name" value="TatC"/>
</dbReference>
<dbReference type="AlphaFoldDB" id="A0A833JEJ9"/>
<dbReference type="RefSeq" id="WP_152211334.1">
    <property type="nucleotide sequence ID" value="NZ_WFLN01000004.1"/>
</dbReference>
<dbReference type="PRINTS" id="PR01840">
    <property type="entry name" value="TATCFAMILY"/>
</dbReference>
<evidence type="ECO:0000256" key="3">
    <source>
        <dbReference type="ARBA" id="ARBA00022989"/>
    </source>
</evidence>
<feature type="transmembrane region" description="Helical" evidence="5">
    <location>
        <begin position="103"/>
        <end position="131"/>
    </location>
</feature>
<feature type="transmembrane region" description="Helical" evidence="5">
    <location>
        <begin position="198"/>
        <end position="227"/>
    </location>
</feature>
<comment type="similarity">
    <text evidence="5">Belongs to the TatC family.</text>
</comment>
<accession>A0A833JEJ9</accession>
<dbReference type="Proteomes" id="UP000442694">
    <property type="component" value="Unassembled WGS sequence"/>
</dbReference>
<organism evidence="6 7">
    <name type="scientific">Fluviispira multicolorata</name>
    <dbReference type="NCBI Taxonomy" id="2654512"/>
    <lineage>
        <taxon>Bacteria</taxon>
        <taxon>Pseudomonadati</taxon>
        <taxon>Bdellovibrionota</taxon>
        <taxon>Oligoflexia</taxon>
        <taxon>Silvanigrellales</taxon>
        <taxon>Silvanigrellaceae</taxon>
        <taxon>Fluviispira</taxon>
    </lineage>
</organism>
<keyword evidence="7" id="KW-1185">Reference proteome</keyword>
<evidence type="ECO:0000256" key="1">
    <source>
        <dbReference type="ARBA" id="ARBA00004141"/>
    </source>
</evidence>
<dbReference type="Pfam" id="PF00902">
    <property type="entry name" value="TatC"/>
    <property type="match status" value="1"/>
</dbReference>
<gene>
    <name evidence="5 6" type="primary">tatC</name>
    <name evidence="6" type="ORF">GCL57_00700</name>
</gene>
<evidence type="ECO:0000313" key="6">
    <source>
        <dbReference type="EMBL" id="KAB8033246.1"/>
    </source>
</evidence>
<dbReference type="GO" id="GO:0009977">
    <property type="term" value="F:proton motive force dependent protein transmembrane transporter activity"/>
    <property type="evidence" value="ECO:0007669"/>
    <property type="project" value="TreeGrafter"/>
</dbReference>
<evidence type="ECO:0000256" key="2">
    <source>
        <dbReference type="ARBA" id="ARBA00022692"/>
    </source>
</evidence>
<dbReference type="EMBL" id="WFLN01000004">
    <property type="protein sequence ID" value="KAB8033246.1"/>
    <property type="molecule type" value="Genomic_DNA"/>
</dbReference>